<evidence type="ECO:0000256" key="1">
    <source>
        <dbReference type="SAM" id="Coils"/>
    </source>
</evidence>
<protein>
    <submittedName>
        <fullName evidence="2">Uncharacterized protein</fullName>
    </submittedName>
</protein>
<feature type="coiled-coil region" evidence="1">
    <location>
        <begin position="140"/>
        <end position="195"/>
    </location>
</feature>
<gene>
    <name evidence="2" type="ORF">CHILSU_LOCUS4967</name>
</gene>
<dbReference type="Proteomes" id="UP001153292">
    <property type="component" value="Chromosome 2"/>
</dbReference>
<evidence type="ECO:0000313" key="2">
    <source>
        <dbReference type="EMBL" id="CAH0684184.1"/>
    </source>
</evidence>
<sequence length="215" mass="25088">MDFVDCQQYLNLLLKLTHKDDQEKSNEVAITTDILRKLNINTYNLPQKSQQILSQTAKDQISLKIDKLDPIALSLQHSRLVASKFEDEYQILKLKQKNAELQMKIDRNRKFLDDLIKELQCSRESLVSRIPNPENIQEHSRQLKLKVVTYEDNYEKVRAKFNKLSVPLEVYPKSLMDLTSTLAALRDEAATWRQRADDVALAMEAKKTFNKLRRA</sequence>
<proteinExistence type="predicted"/>
<accession>A0ABN8ECT0</accession>
<organism evidence="2 3">
    <name type="scientific">Chilo suppressalis</name>
    <name type="common">Asiatic rice borer moth</name>
    <dbReference type="NCBI Taxonomy" id="168631"/>
    <lineage>
        <taxon>Eukaryota</taxon>
        <taxon>Metazoa</taxon>
        <taxon>Ecdysozoa</taxon>
        <taxon>Arthropoda</taxon>
        <taxon>Hexapoda</taxon>
        <taxon>Insecta</taxon>
        <taxon>Pterygota</taxon>
        <taxon>Neoptera</taxon>
        <taxon>Endopterygota</taxon>
        <taxon>Lepidoptera</taxon>
        <taxon>Glossata</taxon>
        <taxon>Ditrysia</taxon>
        <taxon>Pyraloidea</taxon>
        <taxon>Crambidae</taxon>
        <taxon>Crambinae</taxon>
        <taxon>Chilo</taxon>
    </lineage>
</organism>
<reference evidence="2" key="1">
    <citation type="submission" date="2021-12" db="EMBL/GenBank/DDBJ databases">
        <authorList>
            <person name="King R."/>
        </authorList>
    </citation>
    <scope>NUCLEOTIDE SEQUENCE</scope>
</reference>
<keyword evidence="1" id="KW-0175">Coiled coil</keyword>
<dbReference type="EMBL" id="OU963895">
    <property type="protein sequence ID" value="CAH0684184.1"/>
    <property type="molecule type" value="Genomic_DNA"/>
</dbReference>
<evidence type="ECO:0000313" key="3">
    <source>
        <dbReference type="Proteomes" id="UP001153292"/>
    </source>
</evidence>
<name>A0ABN8ECT0_CHISP</name>
<keyword evidence="3" id="KW-1185">Reference proteome</keyword>